<protein>
    <submittedName>
        <fullName evidence="1">Uncharacterized protein</fullName>
    </submittedName>
</protein>
<gene>
    <name evidence="1" type="ORF">PFISCL1PPCAC_21178</name>
</gene>
<comment type="caution">
    <text evidence="1">The sequence shown here is derived from an EMBL/GenBank/DDBJ whole genome shotgun (WGS) entry which is preliminary data.</text>
</comment>
<sequence length="93" mass="10535">VEEELGHDSHLKVQSVPGMESIHPSILHSSSWLVRSSPSTCQSFLITRFSEHLELPCSGNSPYRLDLEQFLRSSECWSLSSRRSTSLRKGFSQ</sequence>
<name>A0AAV5WC91_9BILA</name>
<organism evidence="1 2">
    <name type="scientific">Pristionchus fissidentatus</name>
    <dbReference type="NCBI Taxonomy" id="1538716"/>
    <lineage>
        <taxon>Eukaryota</taxon>
        <taxon>Metazoa</taxon>
        <taxon>Ecdysozoa</taxon>
        <taxon>Nematoda</taxon>
        <taxon>Chromadorea</taxon>
        <taxon>Rhabditida</taxon>
        <taxon>Rhabditina</taxon>
        <taxon>Diplogasteromorpha</taxon>
        <taxon>Diplogasteroidea</taxon>
        <taxon>Neodiplogasteridae</taxon>
        <taxon>Pristionchus</taxon>
    </lineage>
</organism>
<dbReference type="Proteomes" id="UP001432322">
    <property type="component" value="Unassembled WGS sequence"/>
</dbReference>
<feature type="non-terminal residue" evidence="1">
    <location>
        <position position="1"/>
    </location>
</feature>
<dbReference type="AlphaFoldDB" id="A0AAV5WC91"/>
<reference evidence="1" key="1">
    <citation type="submission" date="2023-10" db="EMBL/GenBank/DDBJ databases">
        <title>Genome assembly of Pristionchus species.</title>
        <authorList>
            <person name="Yoshida K."/>
            <person name="Sommer R.J."/>
        </authorList>
    </citation>
    <scope>NUCLEOTIDE SEQUENCE</scope>
    <source>
        <strain evidence="1">RS5133</strain>
    </source>
</reference>
<evidence type="ECO:0000313" key="1">
    <source>
        <dbReference type="EMBL" id="GMT29881.1"/>
    </source>
</evidence>
<dbReference type="EMBL" id="BTSY01000005">
    <property type="protein sequence ID" value="GMT29881.1"/>
    <property type="molecule type" value="Genomic_DNA"/>
</dbReference>
<evidence type="ECO:0000313" key="2">
    <source>
        <dbReference type="Proteomes" id="UP001432322"/>
    </source>
</evidence>
<accession>A0AAV5WC91</accession>
<keyword evidence="2" id="KW-1185">Reference proteome</keyword>
<proteinExistence type="predicted"/>